<dbReference type="EMBL" id="MU394310">
    <property type="protein sequence ID" value="KAI6087013.1"/>
    <property type="molecule type" value="Genomic_DNA"/>
</dbReference>
<sequence>MALPEHESHGDGLAPIEALHSDAMLEIIERIPDFKSIMNLIRASPNACRILYPRQGLICHKLLVREFGPHLPIVVARLEASTAEWKPKRRSIWNFEQAREYSIKLRHFCDRYLSGQATKLQVPVRYFTYQKTRKLLAFHKCVSDWASGISLRMIQQPPKSPFRYSSKPYDRQVNDQERYRVIKNLYVTELISILLPQRYGLNDKGLDEDWVTFWECFAPWELCQYWEMQAMIFGLLKFLCPFSGKYDYPKNTGRLTKYTRGENRLYQILALSAGLQALKPAIDTYLKSLYWYEGPLSKLFRVVKDFADYPEIRSQWCCRFNSNWYLRGIGIPQPIFPEYQQIWLKQATASSGDSMSYSLDTTHIEEKYIDSDEGPFACWLYDVLRYGWRHDRRFTLRDGFMQCDAAHFFMTSFWDRARWETINPEMPSVAELKQDASTQILTDAGEVVPIPDGEPDAE</sequence>
<reference evidence="1 2" key="1">
    <citation type="journal article" date="2022" name="New Phytol.">
        <title>Ecological generalism drives hyperdiversity of secondary metabolite gene clusters in xylarialean endophytes.</title>
        <authorList>
            <person name="Franco M.E.E."/>
            <person name="Wisecaver J.H."/>
            <person name="Arnold A.E."/>
            <person name="Ju Y.M."/>
            <person name="Slot J.C."/>
            <person name="Ahrendt S."/>
            <person name="Moore L.P."/>
            <person name="Eastman K.E."/>
            <person name="Scott K."/>
            <person name="Konkel Z."/>
            <person name="Mondo S.J."/>
            <person name="Kuo A."/>
            <person name="Hayes R.D."/>
            <person name="Haridas S."/>
            <person name="Andreopoulos B."/>
            <person name="Riley R."/>
            <person name="LaButti K."/>
            <person name="Pangilinan J."/>
            <person name="Lipzen A."/>
            <person name="Amirebrahimi M."/>
            <person name="Yan J."/>
            <person name="Adam C."/>
            <person name="Keymanesh K."/>
            <person name="Ng V."/>
            <person name="Louie K."/>
            <person name="Northen T."/>
            <person name="Drula E."/>
            <person name="Henrissat B."/>
            <person name="Hsieh H.M."/>
            <person name="Youens-Clark K."/>
            <person name="Lutzoni F."/>
            <person name="Miadlikowska J."/>
            <person name="Eastwood D.C."/>
            <person name="Hamelin R.C."/>
            <person name="Grigoriev I.V."/>
            <person name="U'Ren J.M."/>
        </authorList>
    </citation>
    <scope>NUCLEOTIDE SEQUENCE [LARGE SCALE GENOMIC DNA]</scope>
    <source>
        <strain evidence="1 2">ER1909</strain>
    </source>
</reference>
<name>A0ACC0D2P7_9PEZI</name>
<accession>A0ACC0D2P7</accession>
<evidence type="ECO:0000313" key="1">
    <source>
        <dbReference type="EMBL" id="KAI6087013.1"/>
    </source>
</evidence>
<protein>
    <submittedName>
        <fullName evidence="1">Uncharacterized protein</fullName>
    </submittedName>
</protein>
<evidence type="ECO:0000313" key="2">
    <source>
        <dbReference type="Proteomes" id="UP001497680"/>
    </source>
</evidence>
<gene>
    <name evidence="1" type="ORF">F4821DRAFT_117431</name>
</gene>
<keyword evidence="2" id="KW-1185">Reference proteome</keyword>
<proteinExistence type="predicted"/>
<comment type="caution">
    <text evidence="1">The sequence shown here is derived from an EMBL/GenBank/DDBJ whole genome shotgun (WGS) entry which is preliminary data.</text>
</comment>
<organism evidence="1 2">
    <name type="scientific">Hypoxylon rubiginosum</name>
    <dbReference type="NCBI Taxonomy" id="110542"/>
    <lineage>
        <taxon>Eukaryota</taxon>
        <taxon>Fungi</taxon>
        <taxon>Dikarya</taxon>
        <taxon>Ascomycota</taxon>
        <taxon>Pezizomycotina</taxon>
        <taxon>Sordariomycetes</taxon>
        <taxon>Xylariomycetidae</taxon>
        <taxon>Xylariales</taxon>
        <taxon>Hypoxylaceae</taxon>
        <taxon>Hypoxylon</taxon>
    </lineage>
</organism>
<dbReference type="Proteomes" id="UP001497680">
    <property type="component" value="Unassembled WGS sequence"/>
</dbReference>